<dbReference type="AlphaFoldDB" id="A0A8E2J430"/>
<dbReference type="GO" id="GO:0009117">
    <property type="term" value="P:nucleotide metabolic process"/>
    <property type="evidence" value="ECO:0007669"/>
    <property type="project" value="UniProtKB-KW"/>
</dbReference>
<proteinExistence type="inferred from homology"/>
<keyword evidence="4 9" id="KW-0378">Hydrolase</keyword>
<comment type="catalytic activity">
    <reaction evidence="7">
        <text>N(6)-methyl-AMP + H2O + H(+) = IMP + methylamine</text>
        <dbReference type="Rhea" id="RHEA:16001"/>
        <dbReference type="ChEBI" id="CHEBI:15377"/>
        <dbReference type="ChEBI" id="CHEBI:15378"/>
        <dbReference type="ChEBI" id="CHEBI:58053"/>
        <dbReference type="ChEBI" id="CHEBI:59338"/>
        <dbReference type="ChEBI" id="CHEBI:144842"/>
    </reaction>
    <physiologicalReaction direction="left-to-right" evidence="7">
        <dbReference type="Rhea" id="RHEA:16002"/>
    </physiologicalReaction>
</comment>
<evidence type="ECO:0000256" key="1">
    <source>
        <dbReference type="ARBA" id="ARBA00001947"/>
    </source>
</evidence>
<evidence type="ECO:0000256" key="4">
    <source>
        <dbReference type="ARBA" id="ARBA00022801"/>
    </source>
</evidence>
<dbReference type="PANTHER" id="PTHR11409">
    <property type="entry name" value="ADENOSINE DEAMINASE"/>
    <property type="match status" value="1"/>
</dbReference>
<dbReference type="InterPro" id="IPR001365">
    <property type="entry name" value="A_deaminase_dom"/>
</dbReference>
<keyword evidence="3" id="KW-0479">Metal-binding</keyword>
<dbReference type="EMBL" id="KV722346">
    <property type="protein sequence ID" value="OCH94178.1"/>
    <property type="molecule type" value="Genomic_DNA"/>
</dbReference>
<evidence type="ECO:0000256" key="5">
    <source>
        <dbReference type="ARBA" id="ARBA00022833"/>
    </source>
</evidence>
<organism evidence="9 10">
    <name type="scientific">Obba rivulosa</name>
    <dbReference type="NCBI Taxonomy" id="1052685"/>
    <lineage>
        <taxon>Eukaryota</taxon>
        <taxon>Fungi</taxon>
        <taxon>Dikarya</taxon>
        <taxon>Basidiomycota</taxon>
        <taxon>Agaricomycotina</taxon>
        <taxon>Agaricomycetes</taxon>
        <taxon>Polyporales</taxon>
        <taxon>Gelatoporiaceae</taxon>
        <taxon>Obba</taxon>
    </lineage>
</organism>
<dbReference type="Gene3D" id="3.20.20.140">
    <property type="entry name" value="Metal-dependent hydrolases"/>
    <property type="match status" value="1"/>
</dbReference>
<comment type="cofactor">
    <cofactor evidence="1">
        <name>Zn(2+)</name>
        <dbReference type="ChEBI" id="CHEBI:29105"/>
    </cofactor>
</comment>
<dbReference type="Pfam" id="PF00962">
    <property type="entry name" value="A_deaminase"/>
    <property type="match status" value="1"/>
</dbReference>
<dbReference type="InterPro" id="IPR032466">
    <property type="entry name" value="Metal_Hydrolase"/>
</dbReference>
<gene>
    <name evidence="9" type="ORF">OBBRIDRAFT_817374</name>
</gene>
<evidence type="ECO:0000256" key="6">
    <source>
        <dbReference type="ARBA" id="ARBA00023080"/>
    </source>
</evidence>
<evidence type="ECO:0000259" key="8">
    <source>
        <dbReference type="Pfam" id="PF00962"/>
    </source>
</evidence>
<keyword evidence="6" id="KW-0546">Nucleotide metabolism</keyword>
<feature type="domain" description="Adenosine deaminase" evidence="8">
    <location>
        <begin position="34"/>
        <end position="358"/>
    </location>
</feature>
<evidence type="ECO:0000256" key="7">
    <source>
        <dbReference type="ARBA" id="ARBA00048787"/>
    </source>
</evidence>
<dbReference type="SUPFAM" id="SSF51556">
    <property type="entry name" value="Metallo-dependent hydrolases"/>
    <property type="match status" value="1"/>
</dbReference>
<dbReference type="InterPro" id="IPR006330">
    <property type="entry name" value="Ado/ade_deaminase"/>
</dbReference>
<evidence type="ECO:0000256" key="2">
    <source>
        <dbReference type="ARBA" id="ARBA00006676"/>
    </source>
</evidence>
<dbReference type="GO" id="GO:0046872">
    <property type="term" value="F:metal ion binding"/>
    <property type="evidence" value="ECO:0007669"/>
    <property type="project" value="UniProtKB-KW"/>
</dbReference>
<dbReference type="GO" id="GO:0006154">
    <property type="term" value="P:adenosine catabolic process"/>
    <property type="evidence" value="ECO:0007669"/>
    <property type="project" value="TreeGrafter"/>
</dbReference>
<sequence>MDAAPAHDHLIAGHAADALASLAPAQLAFLKALPKAELHAHLNGSIPLPVLQQLARDFLAAPAETTPALSDAVRAGVARLQQGVVLNQIDEFFGLFPAIYALTSAPPALATAARAVLAHFLDPGADGAAQAAYLELRSTPRETEAMTRARYIETVLDEVERYPAERAALIVSLDRRMSPAVAQECVEAAIKLRKAGRRVVGVDLCGDPRAGNMALFAPYFAKAKAAGLGLTLHIAEIEDFPPEETRRLLSFRPDRLGHATFLDEAAKKLVHEHKTCIEICLSSNLICKTVPHLDVHHIRYYLRRNHPINICTDDILPFRNSLLAEYAILMAPPPLGLGLTESEIEAVARMGMECRFRPAV</sequence>
<dbReference type="GO" id="GO:0004000">
    <property type="term" value="F:adenosine deaminase activity"/>
    <property type="evidence" value="ECO:0007669"/>
    <property type="project" value="TreeGrafter"/>
</dbReference>
<dbReference type="OrthoDB" id="272271at2759"/>
<keyword evidence="5" id="KW-0862">Zinc</keyword>
<dbReference type="PANTHER" id="PTHR11409:SF42">
    <property type="entry name" value="ADENOSINE DEAMINASE-LIKE PROTEIN"/>
    <property type="match status" value="1"/>
</dbReference>
<evidence type="ECO:0000313" key="9">
    <source>
        <dbReference type="EMBL" id="OCH94178.1"/>
    </source>
</evidence>
<reference evidence="9 10" key="1">
    <citation type="submission" date="2016-07" db="EMBL/GenBank/DDBJ databases">
        <title>Draft genome of the white-rot fungus Obba rivulosa 3A-2.</title>
        <authorList>
            <consortium name="DOE Joint Genome Institute"/>
            <person name="Miettinen O."/>
            <person name="Riley R."/>
            <person name="Acob R."/>
            <person name="Barry K."/>
            <person name="Cullen D."/>
            <person name="De Vries R."/>
            <person name="Hainaut M."/>
            <person name="Hatakka A."/>
            <person name="Henrissat B."/>
            <person name="Hilden K."/>
            <person name="Kuo R."/>
            <person name="Labutti K."/>
            <person name="Lipzen A."/>
            <person name="Makela M.R."/>
            <person name="Sandor L."/>
            <person name="Spatafora J.W."/>
            <person name="Grigoriev I.V."/>
            <person name="Hibbett D.S."/>
        </authorList>
    </citation>
    <scope>NUCLEOTIDE SEQUENCE [LARGE SCALE GENOMIC DNA]</scope>
    <source>
        <strain evidence="9 10">3A-2</strain>
    </source>
</reference>
<protein>
    <submittedName>
        <fullName evidence="9">Metallo-dependent hydrolase</fullName>
    </submittedName>
</protein>
<dbReference type="GO" id="GO:0046103">
    <property type="term" value="P:inosine biosynthetic process"/>
    <property type="evidence" value="ECO:0007669"/>
    <property type="project" value="TreeGrafter"/>
</dbReference>
<comment type="similarity">
    <text evidence="2">Belongs to the metallo-dependent hydrolases superfamily. Adenosine and AMP deaminases family.</text>
</comment>
<evidence type="ECO:0000313" key="10">
    <source>
        <dbReference type="Proteomes" id="UP000250043"/>
    </source>
</evidence>
<accession>A0A8E2J430</accession>
<keyword evidence="10" id="KW-1185">Reference proteome</keyword>
<evidence type="ECO:0000256" key="3">
    <source>
        <dbReference type="ARBA" id="ARBA00022723"/>
    </source>
</evidence>
<name>A0A8E2J430_9APHY</name>
<dbReference type="Proteomes" id="UP000250043">
    <property type="component" value="Unassembled WGS sequence"/>
</dbReference>